<organism evidence="3 4">
    <name type="scientific">Acidipropionibacterium jensenii</name>
    <dbReference type="NCBI Taxonomy" id="1749"/>
    <lineage>
        <taxon>Bacteria</taxon>
        <taxon>Bacillati</taxon>
        <taxon>Actinomycetota</taxon>
        <taxon>Actinomycetes</taxon>
        <taxon>Propionibacteriales</taxon>
        <taxon>Propionibacteriaceae</taxon>
        <taxon>Acidipropionibacterium</taxon>
    </lineage>
</organism>
<dbReference type="PANTHER" id="PTHR35174:SF3">
    <property type="entry name" value="BLL7171 PROTEIN"/>
    <property type="match status" value="1"/>
</dbReference>
<dbReference type="InterPro" id="IPR011008">
    <property type="entry name" value="Dimeric_a/b-barrel"/>
</dbReference>
<reference evidence="4" key="1">
    <citation type="submission" date="2017-12" db="EMBL/GenBank/DDBJ databases">
        <title>Whole genome sequencing of Acidipropionibacterium jensenii strains JS279 and JS280.</title>
        <authorList>
            <person name="Deptula P."/>
            <person name="Laine P."/>
            <person name="Smolander O.-P."/>
            <person name="Paulin L."/>
            <person name="Auvinen P."/>
            <person name="Varmanen P."/>
        </authorList>
    </citation>
    <scope>NUCLEOTIDE SEQUENCE [LARGE SCALE GENOMIC DNA]</scope>
    <source>
        <strain evidence="4">JS280</strain>
    </source>
</reference>
<dbReference type="SUPFAM" id="SSF54909">
    <property type="entry name" value="Dimeric alpha+beta barrel"/>
    <property type="match status" value="1"/>
</dbReference>
<evidence type="ECO:0000313" key="3">
    <source>
        <dbReference type="EMBL" id="AZZ39060.1"/>
    </source>
</evidence>
<accession>A0A3Q9UK73</accession>
<dbReference type="InterPro" id="IPR005545">
    <property type="entry name" value="YCII"/>
</dbReference>
<dbReference type="AlphaFoldDB" id="A0A3Q9UK73"/>
<feature type="domain" description="YCII-related" evidence="2">
    <location>
        <begin position="25"/>
        <end position="119"/>
    </location>
</feature>
<sequence length="123" mass="13100">MPRYLLSVHHSADVYNGTRKYLAYDSEEEMSQAFADTGAFNDRLAASGALVFVGGLEPPETARTVDGRAGGTRVAEGPFAPSNEYIGGFWVVETPDIQTAVDLAAQASKACRSAVEVRPFAGQ</sequence>
<evidence type="ECO:0000313" key="4">
    <source>
        <dbReference type="Proteomes" id="UP000285875"/>
    </source>
</evidence>
<protein>
    <recommendedName>
        <fullName evidence="2">YCII-related domain-containing protein</fullName>
    </recommendedName>
</protein>
<name>A0A3Q9UK73_9ACTN</name>
<dbReference type="Proteomes" id="UP000285875">
    <property type="component" value="Chromosome"/>
</dbReference>
<evidence type="ECO:0000259" key="2">
    <source>
        <dbReference type="Pfam" id="PF03795"/>
    </source>
</evidence>
<proteinExistence type="inferred from homology"/>
<dbReference type="Pfam" id="PF03795">
    <property type="entry name" value="YCII"/>
    <property type="match status" value="1"/>
</dbReference>
<dbReference type="PANTHER" id="PTHR35174">
    <property type="entry name" value="BLL7171 PROTEIN-RELATED"/>
    <property type="match status" value="1"/>
</dbReference>
<dbReference type="Gene3D" id="3.30.70.1060">
    <property type="entry name" value="Dimeric alpha+beta barrel"/>
    <property type="match status" value="1"/>
</dbReference>
<dbReference type="KEGG" id="aji:C0Z10_04050"/>
<evidence type="ECO:0000256" key="1">
    <source>
        <dbReference type="ARBA" id="ARBA00007689"/>
    </source>
</evidence>
<comment type="similarity">
    <text evidence="1">Belongs to the YciI family.</text>
</comment>
<gene>
    <name evidence="3" type="ORF">C0Z10_04050</name>
</gene>
<dbReference type="RefSeq" id="WP_097798529.1">
    <property type="nucleotide sequence ID" value="NZ_CP025570.1"/>
</dbReference>
<dbReference type="EMBL" id="CP025570">
    <property type="protein sequence ID" value="AZZ39060.1"/>
    <property type="molecule type" value="Genomic_DNA"/>
</dbReference>